<dbReference type="Proteomes" id="UP000466104">
    <property type="component" value="Unassembled WGS sequence"/>
</dbReference>
<feature type="active site" description="Acyl-thioester intermediate" evidence="2">
    <location>
        <position position="222"/>
    </location>
</feature>
<dbReference type="Gene3D" id="2.40.260.10">
    <property type="entry name" value="Sortase"/>
    <property type="match status" value="1"/>
</dbReference>
<dbReference type="GO" id="GO:0016787">
    <property type="term" value="F:hydrolase activity"/>
    <property type="evidence" value="ECO:0007669"/>
    <property type="project" value="UniProtKB-KW"/>
</dbReference>
<dbReference type="InterPro" id="IPR042002">
    <property type="entry name" value="Sortase_C"/>
</dbReference>
<dbReference type="NCBIfam" id="TIGR01076">
    <property type="entry name" value="sortase_fam"/>
    <property type="match status" value="1"/>
</dbReference>
<evidence type="ECO:0000256" key="3">
    <source>
        <dbReference type="SAM" id="Phobius"/>
    </source>
</evidence>
<dbReference type="InterPro" id="IPR023365">
    <property type="entry name" value="Sortase_dom-sf"/>
</dbReference>
<evidence type="ECO:0000256" key="1">
    <source>
        <dbReference type="ARBA" id="ARBA00022801"/>
    </source>
</evidence>
<reference evidence="4 5" key="1">
    <citation type="submission" date="2019-08" db="EMBL/GenBank/DDBJ databases">
        <title>In-depth cultivation of the pig gut microbiome towards novel bacterial diversity and tailored functional studies.</title>
        <authorList>
            <person name="Wylensek D."/>
            <person name="Hitch T.C.A."/>
            <person name="Clavel T."/>
        </authorList>
    </citation>
    <scope>NUCLEOTIDE SEQUENCE [LARGE SCALE GENOMIC DNA]</scope>
    <source>
        <strain evidence="4 5">WCA-380-WT-3A</strain>
    </source>
</reference>
<feature type="active site" description="Proton donor/acceptor" evidence="2">
    <location>
        <position position="160"/>
    </location>
</feature>
<keyword evidence="5" id="KW-1185">Reference proteome</keyword>
<dbReference type="NCBIfam" id="NF033745">
    <property type="entry name" value="class_C_sortase"/>
    <property type="match status" value="1"/>
</dbReference>
<keyword evidence="3" id="KW-1133">Transmembrane helix</keyword>
<comment type="caution">
    <text evidence="4">The sequence shown here is derived from an EMBL/GenBank/DDBJ whole genome shotgun (WGS) entry which is preliminary data.</text>
</comment>
<dbReference type="EMBL" id="VUMG01000001">
    <property type="protein sequence ID" value="MSS44779.1"/>
    <property type="molecule type" value="Genomic_DNA"/>
</dbReference>
<keyword evidence="1" id="KW-0378">Hydrolase</keyword>
<accession>A0A7K0J4C0</accession>
<gene>
    <name evidence="4" type="ORF">FYJ43_01635</name>
</gene>
<dbReference type="SUPFAM" id="SSF63817">
    <property type="entry name" value="Sortase"/>
    <property type="match status" value="1"/>
</dbReference>
<evidence type="ECO:0000313" key="4">
    <source>
        <dbReference type="EMBL" id="MSS44779.1"/>
    </source>
</evidence>
<feature type="transmembrane region" description="Helical" evidence="3">
    <location>
        <begin position="254"/>
        <end position="274"/>
    </location>
</feature>
<dbReference type="InterPro" id="IPR005754">
    <property type="entry name" value="Sortase"/>
</dbReference>
<evidence type="ECO:0000313" key="5">
    <source>
        <dbReference type="Proteomes" id="UP000466104"/>
    </source>
</evidence>
<organism evidence="4 5">
    <name type="scientific">Cutibacterium porci</name>
    <dbReference type="NCBI Taxonomy" id="2605781"/>
    <lineage>
        <taxon>Bacteria</taxon>
        <taxon>Bacillati</taxon>
        <taxon>Actinomycetota</taxon>
        <taxon>Actinomycetes</taxon>
        <taxon>Propionibacteriales</taxon>
        <taxon>Propionibacteriaceae</taxon>
        <taxon>Cutibacterium</taxon>
    </lineage>
</organism>
<dbReference type="Pfam" id="PF04203">
    <property type="entry name" value="Sortase"/>
    <property type="match status" value="1"/>
</dbReference>
<name>A0A7K0J4C0_9ACTN</name>
<sequence length="293" mass="32435">MMTRRRDCQGSGSARRRRSLLWIVVGIMILLLPVPLTLWNDYRVHQIAEQYSQQAGNGVNSEQNAKLLREAHAYNEKLAHTGHHALPPEPSTPGFNDYMKTLVMPGSDGAIGRVTVPSAGIDLPVYHTTTSDVLYRGAGHMFGSDLPVGGAGTTSVISAHTGMVNASMFDRLPTLGRGDDVYVTVAGQTLRYKVRDRRIVGPYDYKAITYERGVDKLVLITCTPYGINTDRLLVEAVRVPGTVASPPDGWHLSLSWWMILDLLLIAAIVCYLLMSRRRRKKKEQEPPVVSAVR</sequence>
<evidence type="ECO:0000256" key="2">
    <source>
        <dbReference type="PIRSR" id="PIRSR605754-1"/>
    </source>
</evidence>
<feature type="transmembrane region" description="Helical" evidence="3">
    <location>
        <begin position="20"/>
        <end position="39"/>
    </location>
</feature>
<dbReference type="AlphaFoldDB" id="A0A7K0J4C0"/>
<dbReference type="CDD" id="cd05827">
    <property type="entry name" value="Sortase_C"/>
    <property type="match status" value="1"/>
</dbReference>
<keyword evidence="3" id="KW-0812">Transmembrane</keyword>
<keyword evidence="3" id="KW-0472">Membrane</keyword>
<proteinExistence type="predicted"/>
<protein>
    <submittedName>
        <fullName evidence="4">Class C sortase</fullName>
    </submittedName>
</protein>